<sequence>MQAVRAYIMNLIRWSTNLGIERPYTVLIYRLMIENHAGEGFIWMPYSVPEIMAIIPSSAHVHSNLWCISTHYKFSGSGVVSWRSSTLTVRLHTVYPDTASTIG</sequence>
<name>A0ABR0PDQ2_GOSAR</name>
<accession>A0ABR0PDQ2</accession>
<evidence type="ECO:0000313" key="1">
    <source>
        <dbReference type="EMBL" id="KAK5819346.1"/>
    </source>
</evidence>
<dbReference type="Proteomes" id="UP001358586">
    <property type="component" value="Chromosome 7"/>
</dbReference>
<comment type="caution">
    <text evidence="1">The sequence shown here is derived from an EMBL/GenBank/DDBJ whole genome shotgun (WGS) entry which is preliminary data.</text>
</comment>
<evidence type="ECO:0008006" key="3">
    <source>
        <dbReference type="Google" id="ProtNLM"/>
    </source>
</evidence>
<organism evidence="1 2">
    <name type="scientific">Gossypium arboreum</name>
    <name type="common">Tree cotton</name>
    <name type="synonym">Gossypium nanking</name>
    <dbReference type="NCBI Taxonomy" id="29729"/>
    <lineage>
        <taxon>Eukaryota</taxon>
        <taxon>Viridiplantae</taxon>
        <taxon>Streptophyta</taxon>
        <taxon>Embryophyta</taxon>
        <taxon>Tracheophyta</taxon>
        <taxon>Spermatophyta</taxon>
        <taxon>Magnoliopsida</taxon>
        <taxon>eudicotyledons</taxon>
        <taxon>Gunneridae</taxon>
        <taxon>Pentapetalae</taxon>
        <taxon>rosids</taxon>
        <taxon>malvids</taxon>
        <taxon>Malvales</taxon>
        <taxon>Malvaceae</taxon>
        <taxon>Malvoideae</taxon>
        <taxon>Gossypium</taxon>
    </lineage>
</organism>
<proteinExistence type="predicted"/>
<protein>
    <recommendedName>
        <fullName evidence="3">Serine/threonine-protein phosphatase 7 long form-like protein</fullName>
    </recommendedName>
</protein>
<keyword evidence="2" id="KW-1185">Reference proteome</keyword>
<dbReference type="EMBL" id="JARKNE010000007">
    <property type="protein sequence ID" value="KAK5819346.1"/>
    <property type="molecule type" value="Genomic_DNA"/>
</dbReference>
<gene>
    <name evidence="1" type="ORF">PVK06_024336</name>
</gene>
<evidence type="ECO:0000313" key="2">
    <source>
        <dbReference type="Proteomes" id="UP001358586"/>
    </source>
</evidence>
<reference evidence="1 2" key="1">
    <citation type="submission" date="2023-03" db="EMBL/GenBank/DDBJ databases">
        <title>WGS of Gossypium arboreum.</title>
        <authorList>
            <person name="Yu D."/>
        </authorList>
    </citation>
    <scope>NUCLEOTIDE SEQUENCE [LARGE SCALE GENOMIC DNA]</scope>
    <source>
        <tissue evidence="1">Leaf</tissue>
    </source>
</reference>